<dbReference type="EMBL" id="OV696693">
    <property type="protein sequence ID" value="CAH1271547.1"/>
    <property type="molecule type" value="Genomic_DNA"/>
</dbReference>
<evidence type="ECO:0000313" key="5">
    <source>
        <dbReference type="EMBL" id="CAH1271547.1"/>
    </source>
</evidence>
<protein>
    <submittedName>
        <fullName evidence="5">COL27A1 protein</fullName>
    </submittedName>
</protein>
<feature type="domain" description="Thrombospondin-like N-terminal" evidence="4">
    <location>
        <begin position="46"/>
        <end position="227"/>
    </location>
</feature>
<feature type="signal peptide" evidence="3">
    <location>
        <begin position="1"/>
        <end position="28"/>
    </location>
</feature>
<feature type="chain" id="PRO_5035473092" evidence="3">
    <location>
        <begin position="29"/>
        <end position="518"/>
    </location>
</feature>
<feature type="region of interest" description="Disordered" evidence="2">
    <location>
        <begin position="301"/>
        <end position="454"/>
    </location>
</feature>
<evidence type="ECO:0000259" key="4">
    <source>
        <dbReference type="SMART" id="SM00210"/>
    </source>
</evidence>
<dbReference type="Pfam" id="PF01391">
    <property type="entry name" value="Collagen"/>
    <property type="match status" value="1"/>
</dbReference>
<proteinExistence type="predicted"/>
<dbReference type="PANTHER" id="PTHR24637">
    <property type="entry name" value="COLLAGEN"/>
    <property type="match status" value="1"/>
</dbReference>
<evidence type="ECO:0000256" key="2">
    <source>
        <dbReference type="SAM" id="MobiDB-lite"/>
    </source>
</evidence>
<evidence type="ECO:0000313" key="6">
    <source>
        <dbReference type="Proteomes" id="UP000838412"/>
    </source>
</evidence>
<evidence type="ECO:0000256" key="3">
    <source>
        <dbReference type="SAM" id="SignalP"/>
    </source>
</evidence>
<dbReference type="AlphaFoldDB" id="A0A8K0A9K5"/>
<dbReference type="Gene3D" id="2.60.120.200">
    <property type="match status" value="1"/>
</dbReference>
<reference evidence="5" key="1">
    <citation type="submission" date="2022-01" db="EMBL/GenBank/DDBJ databases">
        <authorList>
            <person name="Braso-Vives M."/>
        </authorList>
    </citation>
    <scope>NUCLEOTIDE SEQUENCE</scope>
</reference>
<dbReference type="SMART" id="SM00210">
    <property type="entry name" value="TSPN"/>
    <property type="match status" value="1"/>
</dbReference>
<organism evidence="5 6">
    <name type="scientific">Branchiostoma lanceolatum</name>
    <name type="common">Common lancelet</name>
    <name type="synonym">Amphioxus lanceolatum</name>
    <dbReference type="NCBI Taxonomy" id="7740"/>
    <lineage>
        <taxon>Eukaryota</taxon>
        <taxon>Metazoa</taxon>
        <taxon>Chordata</taxon>
        <taxon>Cephalochordata</taxon>
        <taxon>Leptocardii</taxon>
        <taxon>Amphioxiformes</taxon>
        <taxon>Branchiostomatidae</taxon>
        <taxon>Branchiostoma</taxon>
    </lineage>
</organism>
<feature type="compositionally biased region" description="Low complexity" evidence="2">
    <location>
        <begin position="481"/>
        <end position="493"/>
    </location>
</feature>
<accession>A0A8K0A9K5</accession>
<dbReference type="InterPro" id="IPR048287">
    <property type="entry name" value="TSPN-like_N"/>
</dbReference>
<evidence type="ECO:0000256" key="1">
    <source>
        <dbReference type="ARBA" id="ARBA00022737"/>
    </source>
</evidence>
<name>A0A8K0A9K5_BRALA</name>
<feature type="compositionally biased region" description="Low complexity" evidence="2">
    <location>
        <begin position="320"/>
        <end position="336"/>
    </location>
</feature>
<keyword evidence="1" id="KW-0677">Repeat</keyword>
<dbReference type="OrthoDB" id="8939548at2759"/>
<feature type="region of interest" description="Disordered" evidence="2">
    <location>
        <begin position="467"/>
        <end position="518"/>
    </location>
</feature>
<dbReference type="SUPFAM" id="SSF49899">
    <property type="entry name" value="Concanavalin A-like lectins/glucanases"/>
    <property type="match status" value="1"/>
</dbReference>
<dbReference type="Proteomes" id="UP000838412">
    <property type="component" value="Chromosome 8"/>
</dbReference>
<gene>
    <name evidence="5" type="primary">COL27A1</name>
    <name evidence="5" type="ORF">BLAG_LOCUS23538</name>
</gene>
<keyword evidence="6" id="KW-1185">Reference proteome</keyword>
<dbReference type="PANTHER" id="PTHR24637:SF362">
    <property type="entry name" value="COL_CUTICLE_N DOMAIN-CONTAINING PROTEIN"/>
    <property type="match status" value="1"/>
</dbReference>
<dbReference type="InterPro" id="IPR008160">
    <property type="entry name" value="Collagen"/>
</dbReference>
<sequence>MARVFHNSLGVVVMLLLLQLSWITTSQARPEKDTSFTDDVSIFSSGVDVLRGLHLIDSHKTAPEGVIRGDYGVILQNKARINTRVSRVFKQGIPSDFAFILVFQSFKNFTTHLFSIKDKQKKTRLAIRIGEKDIQFYYADRKNFPGRYSPVFNYTANDGRWHFMAFQVSQQEVTMFTSCGEKKDQRNLVRNPFDEIGKEGRITLGRLKSKGKRFQGAICQFEMYYDPAVAAHYCDYIRQRCLNSILDLDSVLSLNEGRVHMNMHGGSPTESPASLATAPPTVLTPLSPFHRVKIMPTSTQESPWYPIFTGQPSAEEETEPTSVSTTTTTAPLPTITGNPTPPSSTAHTRHAALTLSPSSSHKVTFAGEASSPAAVTHSPASLPPSLPSAYPISPPGGADGSPTEEPPVAATIPATVGSLDPRPASGGPTSAGEGSSSSEDHQEPKPSTEPPVVFYVEDSEGETLFYIIKGEKGDKGRSGIRGQPGYSGPQGRPGQPGPPGFSGKTGSPGISGLKVGWN</sequence>
<keyword evidence="3" id="KW-0732">Signal</keyword>
<dbReference type="InterPro" id="IPR013320">
    <property type="entry name" value="ConA-like_dom_sf"/>
</dbReference>